<dbReference type="KEGG" id="cox:E0W60_33825"/>
<evidence type="ECO:0000313" key="3">
    <source>
        <dbReference type="Proteomes" id="UP000295294"/>
    </source>
</evidence>
<evidence type="ECO:0000256" key="1">
    <source>
        <dbReference type="SAM" id="MobiDB-lite"/>
    </source>
</evidence>
<proteinExistence type="predicted"/>
<reference evidence="2 3" key="1">
    <citation type="submission" date="2019-03" db="EMBL/GenBank/DDBJ databases">
        <title>Efficiently degradation of phenoxyalkanoic acid herbicides by Cupriavidus oxalaticus strain X32.</title>
        <authorList>
            <person name="Sheng X."/>
        </authorList>
    </citation>
    <scope>NUCLEOTIDE SEQUENCE [LARGE SCALE GENOMIC DNA]</scope>
    <source>
        <strain evidence="2 3">X32</strain>
        <plasmid evidence="2 3">unnamed2</plasmid>
    </source>
</reference>
<keyword evidence="2" id="KW-0614">Plasmid</keyword>
<dbReference type="RefSeq" id="WP_135707206.1">
    <property type="nucleotide sequence ID" value="NZ_CP038637.1"/>
</dbReference>
<feature type="region of interest" description="Disordered" evidence="1">
    <location>
        <begin position="144"/>
        <end position="172"/>
    </location>
</feature>
<name>A0A4P7LIP1_9BURK</name>
<geneLocation type="plasmid" evidence="2">
    <name>unnamed2</name>
</geneLocation>
<sequence length="172" mass="19190">MSYDQGPQPILRCVRKIGEKWFEKAAFYKNTNPNSRAAFSGYIDLLGQGRQHVFGFINARRDGEGVVISLTASYTDQASGEMGRRTVALGSVVNQRGDGGDVYFDTILFNPLNEDEQRIEDAEPVAVYVTDECDPDLHKQLGFRQARIARPKRDSATDQSQRFDDSANPGHS</sequence>
<dbReference type="EMBL" id="CP038637">
    <property type="protein sequence ID" value="QBY56036.1"/>
    <property type="molecule type" value="Genomic_DNA"/>
</dbReference>
<dbReference type="AlphaFoldDB" id="A0A4P7LIP1"/>
<evidence type="ECO:0000313" key="2">
    <source>
        <dbReference type="EMBL" id="QBY56036.1"/>
    </source>
</evidence>
<organism evidence="2 3">
    <name type="scientific">Cupriavidus oxalaticus</name>
    <dbReference type="NCBI Taxonomy" id="96344"/>
    <lineage>
        <taxon>Bacteria</taxon>
        <taxon>Pseudomonadati</taxon>
        <taxon>Pseudomonadota</taxon>
        <taxon>Betaproteobacteria</taxon>
        <taxon>Burkholderiales</taxon>
        <taxon>Burkholderiaceae</taxon>
        <taxon>Cupriavidus</taxon>
    </lineage>
</organism>
<gene>
    <name evidence="2" type="ORF">E0W60_33825</name>
</gene>
<protein>
    <submittedName>
        <fullName evidence="2">Uncharacterized protein</fullName>
    </submittedName>
</protein>
<dbReference type="Proteomes" id="UP000295294">
    <property type="component" value="Plasmid unnamed2"/>
</dbReference>
<feature type="compositionally biased region" description="Basic and acidic residues" evidence="1">
    <location>
        <begin position="151"/>
        <end position="165"/>
    </location>
</feature>
<accession>A0A4P7LIP1</accession>
<dbReference type="OrthoDB" id="8967890at2"/>